<gene>
    <name evidence="2" type="ORF">Lche_1972</name>
</gene>
<accession>A0A0W0S9F6</accession>
<keyword evidence="1" id="KW-1133">Transmembrane helix</keyword>
<evidence type="ECO:0000313" key="2">
    <source>
        <dbReference type="EMBL" id="KTC79952.1"/>
    </source>
</evidence>
<keyword evidence="1" id="KW-0472">Membrane</keyword>
<dbReference type="AlphaFoldDB" id="A0A0W0S9F6"/>
<dbReference type="PATRIC" id="fig|28084.5.peg.2140"/>
<sequence>MKSILTNIKLILFCYHYHNDLFSCAIKMSHDHNPELIKVLYFMYTHADFFAAPFLGNNFSEWDEKPVGLKKLSNQMHQALKTTTPVAFGGIDLVKEYRIAIVGASVRRTGDFSKKNCLLAGNLAPLFKVLKSNPNLVHAIKSHMDSEFFDNWYSMQSPAIKAKRAHLLNQLEKFTQPLDHDFEMYQAEKLRAIDSIHLPSGVVLHHHDGGHAVSYYEDGHKKPAKITIENRGNKDISELQLLVDKFNCAQDARDALNNPTVNIFTRLNRFTELIENKAFIEKFTADNDHKAIRILKTIGYALTTLVFGLGIYLSYKNKNTCKFWKSEEQELLDSTKENVDNSVYPTQKAST</sequence>
<dbReference type="EMBL" id="LNXW01000013">
    <property type="protein sequence ID" value="KTC79952.1"/>
    <property type="molecule type" value="Genomic_DNA"/>
</dbReference>
<keyword evidence="1" id="KW-0812">Transmembrane</keyword>
<evidence type="ECO:0000313" key="3">
    <source>
        <dbReference type="Proteomes" id="UP000054921"/>
    </source>
</evidence>
<evidence type="ECO:0000256" key="1">
    <source>
        <dbReference type="SAM" id="Phobius"/>
    </source>
</evidence>
<reference evidence="2 3" key="1">
    <citation type="submission" date="2015-11" db="EMBL/GenBank/DDBJ databases">
        <title>Genomic analysis of 38 Legionella species identifies large and diverse effector repertoires.</title>
        <authorList>
            <person name="Burstein D."/>
            <person name="Amaro F."/>
            <person name="Zusman T."/>
            <person name="Lifshitz Z."/>
            <person name="Cohen O."/>
            <person name="Gilbert J.A."/>
            <person name="Pupko T."/>
            <person name="Shuman H.A."/>
            <person name="Segal G."/>
        </authorList>
    </citation>
    <scope>NUCLEOTIDE SEQUENCE [LARGE SCALE GENOMIC DNA]</scope>
    <source>
        <strain evidence="2 3">ORW</strain>
    </source>
</reference>
<name>A0A0W0S9F6_9GAMM</name>
<feature type="transmembrane region" description="Helical" evidence="1">
    <location>
        <begin position="297"/>
        <end position="315"/>
    </location>
</feature>
<organism evidence="2 3">
    <name type="scientific">Legionella cherrii</name>
    <dbReference type="NCBI Taxonomy" id="28084"/>
    <lineage>
        <taxon>Bacteria</taxon>
        <taxon>Pseudomonadati</taxon>
        <taxon>Pseudomonadota</taxon>
        <taxon>Gammaproteobacteria</taxon>
        <taxon>Legionellales</taxon>
        <taxon>Legionellaceae</taxon>
        <taxon>Legionella</taxon>
    </lineage>
</organism>
<comment type="caution">
    <text evidence="2">The sequence shown here is derived from an EMBL/GenBank/DDBJ whole genome shotgun (WGS) entry which is preliminary data.</text>
</comment>
<protein>
    <submittedName>
        <fullName evidence="2">Uncharacterized protein</fullName>
    </submittedName>
</protein>
<dbReference type="Proteomes" id="UP000054921">
    <property type="component" value="Unassembled WGS sequence"/>
</dbReference>
<proteinExistence type="predicted"/>